<dbReference type="InterPro" id="IPR036388">
    <property type="entry name" value="WH-like_DNA-bd_sf"/>
</dbReference>
<gene>
    <name evidence="2" type="ORF">SAMN02745157_1748</name>
</gene>
<dbReference type="InterPro" id="IPR039422">
    <property type="entry name" value="MarR/SlyA-like"/>
</dbReference>
<organism evidence="2 3">
    <name type="scientific">Kaistia soli DSM 19436</name>
    <dbReference type="NCBI Taxonomy" id="1122133"/>
    <lineage>
        <taxon>Bacteria</taxon>
        <taxon>Pseudomonadati</taxon>
        <taxon>Pseudomonadota</taxon>
        <taxon>Alphaproteobacteria</taxon>
        <taxon>Hyphomicrobiales</taxon>
        <taxon>Kaistiaceae</taxon>
        <taxon>Kaistia</taxon>
    </lineage>
</organism>
<feature type="domain" description="HTH marR-type" evidence="1">
    <location>
        <begin position="22"/>
        <end position="163"/>
    </location>
</feature>
<protein>
    <submittedName>
        <fullName evidence="2">MarR family protein</fullName>
    </submittedName>
</protein>
<dbReference type="Proteomes" id="UP000184485">
    <property type="component" value="Unassembled WGS sequence"/>
</dbReference>
<name>A0A1M4Z9C6_9HYPH</name>
<evidence type="ECO:0000259" key="1">
    <source>
        <dbReference type="PROSITE" id="PS50995"/>
    </source>
</evidence>
<dbReference type="SMART" id="SM00347">
    <property type="entry name" value="HTH_MARR"/>
    <property type="match status" value="1"/>
</dbReference>
<dbReference type="Gene3D" id="1.10.10.10">
    <property type="entry name" value="Winged helix-like DNA-binding domain superfamily/Winged helix DNA-binding domain"/>
    <property type="match status" value="1"/>
</dbReference>
<dbReference type="PANTHER" id="PTHR33164:SF57">
    <property type="entry name" value="MARR-FAMILY TRANSCRIPTIONAL REGULATOR"/>
    <property type="match status" value="1"/>
</dbReference>
<keyword evidence="3" id="KW-1185">Reference proteome</keyword>
<evidence type="ECO:0000313" key="3">
    <source>
        <dbReference type="Proteomes" id="UP000184485"/>
    </source>
</evidence>
<sequence length="167" mass="17565">MNAPDKSADVDEAGEASRSAAVAEIDAALGKLRRSMARRSLGRRVLDELGLAIEPALVEVVDIIAESNASEPGGVAIGTVAARLDVDPSQASRLVAECVRAGFVQRLASPGDGRRSVLELTPAGLELIAATRRQKRALLLGHVTGWSDDELARFAELLARFATLARG</sequence>
<accession>A0A1M4Z9C6</accession>
<reference evidence="2 3" key="1">
    <citation type="submission" date="2016-11" db="EMBL/GenBank/DDBJ databases">
        <authorList>
            <person name="Jaros S."/>
            <person name="Januszkiewicz K."/>
            <person name="Wedrychowicz H."/>
        </authorList>
    </citation>
    <scope>NUCLEOTIDE SEQUENCE [LARGE SCALE GENOMIC DNA]</scope>
    <source>
        <strain evidence="2 3">DSM 19436</strain>
    </source>
</reference>
<dbReference type="PROSITE" id="PS50995">
    <property type="entry name" value="HTH_MARR_2"/>
    <property type="match status" value="1"/>
</dbReference>
<dbReference type="STRING" id="1122133.SAMN02745157_1748"/>
<dbReference type="Pfam" id="PF12802">
    <property type="entry name" value="MarR_2"/>
    <property type="match status" value="1"/>
</dbReference>
<dbReference type="PANTHER" id="PTHR33164">
    <property type="entry name" value="TRANSCRIPTIONAL REGULATOR, MARR FAMILY"/>
    <property type="match status" value="1"/>
</dbReference>
<dbReference type="EMBL" id="FQUP01000001">
    <property type="protein sequence ID" value="SHF14392.1"/>
    <property type="molecule type" value="Genomic_DNA"/>
</dbReference>
<dbReference type="InterPro" id="IPR036390">
    <property type="entry name" value="WH_DNA-bd_sf"/>
</dbReference>
<evidence type="ECO:0000313" key="2">
    <source>
        <dbReference type="EMBL" id="SHF14392.1"/>
    </source>
</evidence>
<dbReference type="GO" id="GO:0003700">
    <property type="term" value="F:DNA-binding transcription factor activity"/>
    <property type="evidence" value="ECO:0007669"/>
    <property type="project" value="InterPro"/>
</dbReference>
<dbReference type="RefSeq" id="WP_073052263.1">
    <property type="nucleotide sequence ID" value="NZ_FQUP01000001.1"/>
</dbReference>
<dbReference type="InterPro" id="IPR000835">
    <property type="entry name" value="HTH_MarR-typ"/>
</dbReference>
<dbReference type="GO" id="GO:0006950">
    <property type="term" value="P:response to stress"/>
    <property type="evidence" value="ECO:0007669"/>
    <property type="project" value="TreeGrafter"/>
</dbReference>
<dbReference type="SUPFAM" id="SSF46785">
    <property type="entry name" value="Winged helix' DNA-binding domain"/>
    <property type="match status" value="1"/>
</dbReference>
<dbReference type="OrthoDB" id="7774677at2"/>
<proteinExistence type="predicted"/>
<dbReference type="AlphaFoldDB" id="A0A1M4Z9C6"/>